<sequence length="145" mass="16233">MAIPRPLVAPVVILAVAVVISLFQMVGIKLQNCGFRCEWTMPCPAPPCPEAKWAHSKPMPIRPTHPGPTSSSHYETEMLRGKIVRYMFCKSIVPAIRMKDYQGEDNGFYLALPFRARAHRGPTVRMFGLAWIPLTKIRLATANMA</sequence>
<accession>A0A5B7F8B7</accession>
<keyword evidence="1" id="KW-0812">Transmembrane</keyword>
<evidence type="ECO:0000313" key="3">
    <source>
        <dbReference type="Proteomes" id="UP000324222"/>
    </source>
</evidence>
<evidence type="ECO:0000256" key="1">
    <source>
        <dbReference type="SAM" id="Phobius"/>
    </source>
</evidence>
<dbReference type="AlphaFoldDB" id="A0A5B7F8B7"/>
<feature type="transmembrane region" description="Helical" evidence="1">
    <location>
        <begin position="7"/>
        <end position="27"/>
    </location>
</feature>
<evidence type="ECO:0000313" key="2">
    <source>
        <dbReference type="EMBL" id="MPC41333.1"/>
    </source>
</evidence>
<keyword evidence="1" id="KW-0472">Membrane</keyword>
<dbReference type="Proteomes" id="UP000324222">
    <property type="component" value="Unassembled WGS sequence"/>
</dbReference>
<organism evidence="2 3">
    <name type="scientific">Portunus trituberculatus</name>
    <name type="common">Swimming crab</name>
    <name type="synonym">Neptunus trituberculatus</name>
    <dbReference type="NCBI Taxonomy" id="210409"/>
    <lineage>
        <taxon>Eukaryota</taxon>
        <taxon>Metazoa</taxon>
        <taxon>Ecdysozoa</taxon>
        <taxon>Arthropoda</taxon>
        <taxon>Crustacea</taxon>
        <taxon>Multicrustacea</taxon>
        <taxon>Malacostraca</taxon>
        <taxon>Eumalacostraca</taxon>
        <taxon>Eucarida</taxon>
        <taxon>Decapoda</taxon>
        <taxon>Pleocyemata</taxon>
        <taxon>Brachyura</taxon>
        <taxon>Eubrachyura</taxon>
        <taxon>Portunoidea</taxon>
        <taxon>Portunidae</taxon>
        <taxon>Portuninae</taxon>
        <taxon>Portunus</taxon>
    </lineage>
</organism>
<gene>
    <name evidence="2" type="ORF">E2C01_034921</name>
</gene>
<comment type="caution">
    <text evidence="2">The sequence shown here is derived from an EMBL/GenBank/DDBJ whole genome shotgun (WGS) entry which is preliminary data.</text>
</comment>
<reference evidence="2 3" key="1">
    <citation type="submission" date="2019-05" db="EMBL/GenBank/DDBJ databases">
        <title>Another draft genome of Portunus trituberculatus and its Hox gene families provides insights of decapod evolution.</title>
        <authorList>
            <person name="Jeong J.-H."/>
            <person name="Song I."/>
            <person name="Kim S."/>
            <person name="Choi T."/>
            <person name="Kim D."/>
            <person name="Ryu S."/>
            <person name="Kim W."/>
        </authorList>
    </citation>
    <scope>NUCLEOTIDE SEQUENCE [LARGE SCALE GENOMIC DNA]</scope>
    <source>
        <tissue evidence="2">Muscle</tissue>
    </source>
</reference>
<name>A0A5B7F8B7_PORTR</name>
<keyword evidence="1" id="KW-1133">Transmembrane helix</keyword>
<keyword evidence="3" id="KW-1185">Reference proteome</keyword>
<proteinExistence type="predicted"/>
<protein>
    <submittedName>
        <fullName evidence="2">Uncharacterized protein</fullName>
    </submittedName>
</protein>
<dbReference type="EMBL" id="VSRR010005014">
    <property type="protein sequence ID" value="MPC41333.1"/>
    <property type="molecule type" value="Genomic_DNA"/>
</dbReference>